<feature type="compositionally biased region" description="Low complexity" evidence="1">
    <location>
        <begin position="61"/>
        <end position="70"/>
    </location>
</feature>
<dbReference type="EMBL" id="BSXT01001552">
    <property type="protein sequence ID" value="GMF43527.1"/>
    <property type="molecule type" value="Genomic_DNA"/>
</dbReference>
<organism evidence="2 3">
    <name type="scientific">Phytophthora fragariaefolia</name>
    <dbReference type="NCBI Taxonomy" id="1490495"/>
    <lineage>
        <taxon>Eukaryota</taxon>
        <taxon>Sar</taxon>
        <taxon>Stramenopiles</taxon>
        <taxon>Oomycota</taxon>
        <taxon>Peronosporomycetes</taxon>
        <taxon>Peronosporales</taxon>
        <taxon>Peronosporaceae</taxon>
        <taxon>Phytophthora</taxon>
    </lineage>
</organism>
<feature type="compositionally biased region" description="Polar residues" evidence="1">
    <location>
        <begin position="107"/>
        <end position="122"/>
    </location>
</feature>
<dbReference type="AlphaFoldDB" id="A0A9W6XQC3"/>
<evidence type="ECO:0000256" key="1">
    <source>
        <dbReference type="SAM" id="MobiDB-lite"/>
    </source>
</evidence>
<proteinExistence type="predicted"/>
<protein>
    <submittedName>
        <fullName evidence="2">Unnamed protein product</fullName>
    </submittedName>
</protein>
<reference evidence="2" key="1">
    <citation type="submission" date="2023-04" db="EMBL/GenBank/DDBJ databases">
        <title>Phytophthora fragariaefolia NBRC 109709.</title>
        <authorList>
            <person name="Ichikawa N."/>
            <person name="Sato H."/>
            <person name="Tonouchi N."/>
        </authorList>
    </citation>
    <scope>NUCLEOTIDE SEQUENCE</scope>
    <source>
        <strain evidence="2">NBRC 109709</strain>
    </source>
</reference>
<sequence>MSKRRNPPDGEMVAQLAEVPSLSRPISYPPMNSLDGSRKHLSPKHHQNVTSHITRRTMVVASSTNAASGTPSGGGSAAPSVSLAPPVRDNVRSSSDESEEEEADWQPTGSKEVSPNSETQGRAPTPPSKPLG</sequence>
<comment type="caution">
    <text evidence="2">The sequence shown here is derived from an EMBL/GenBank/DDBJ whole genome shotgun (WGS) entry which is preliminary data.</text>
</comment>
<feature type="region of interest" description="Disordered" evidence="1">
    <location>
        <begin position="18"/>
        <end position="132"/>
    </location>
</feature>
<evidence type="ECO:0000313" key="3">
    <source>
        <dbReference type="Proteomes" id="UP001165121"/>
    </source>
</evidence>
<evidence type="ECO:0000313" key="2">
    <source>
        <dbReference type="EMBL" id="GMF43527.1"/>
    </source>
</evidence>
<keyword evidence="3" id="KW-1185">Reference proteome</keyword>
<name>A0A9W6XQC3_9STRA</name>
<dbReference type="Proteomes" id="UP001165121">
    <property type="component" value="Unassembled WGS sequence"/>
</dbReference>
<accession>A0A9W6XQC3</accession>
<gene>
    <name evidence="2" type="ORF">Pfra01_001474800</name>
</gene>
<feature type="compositionally biased region" description="Low complexity" evidence="1">
    <location>
        <begin position="77"/>
        <end position="86"/>
    </location>
</feature>